<keyword evidence="1" id="KW-0472">Membrane</keyword>
<sequence>MTANEIQMLVCGIGIGAQGMAIWEMVRNMRASRRGRTESETARKQAAGDVYLSSLRLYQLQHRTRA</sequence>
<protein>
    <submittedName>
        <fullName evidence="2">Uncharacterized protein</fullName>
    </submittedName>
</protein>
<comment type="caution">
    <text evidence="2">The sequence shown here is derived from an EMBL/GenBank/DDBJ whole genome shotgun (WGS) entry which is preliminary data.</text>
</comment>
<evidence type="ECO:0000313" key="2">
    <source>
        <dbReference type="EMBL" id="MDV7221016.1"/>
    </source>
</evidence>
<name>A0ABU4FM34_9ACTN</name>
<keyword evidence="1" id="KW-1133">Transmembrane helix</keyword>
<gene>
    <name evidence="2" type="ORF">R5A26_34275</name>
</gene>
<accession>A0ABU4FM34</accession>
<organism evidence="2 3">
    <name type="scientific">Streptomyces prunicolor</name>
    <dbReference type="NCBI Taxonomy" id="67348"/>
    <lineage>
        <taxon>Bacteria</taxon>
        <taxon>Bacillati</taxon>
        <taxon>Actinomycetota</taxon>
        <taxon>Actinomycetes</taxon>
        <taxon>Kitasatosporales</taxon>
        <taxon>Streptomycetaceae</taxon>
        <taxon>Streptomyces</taxon>
    </lineage>
</organism>
<proteinExistence type="predicted"/>
<dbReference type="Proteomes" id="UP001187346">
    <property type="component" value="Unassembled WGS sequence"/>
</dbReference>
<dbReference type="RefSeq" id="WP_317774417.1">
    <property type="nucleotide sequence ID" value="NZ_JAWMAJ010000153.1"/>
</dbReference>
<evidence type="ECO:0000313" key="3">
    <source>
        <dbReference type="Proteomes" id="UP001187346"/>
    </source>
</evidence>
<keyword evidence="1" id="KW-0812">Transmembrane</keyword>
<evidence type="ECO:0000256" key="1">
    <source>
        <dbReference type="SAM" id="Phobius"/>
    </source>
</evidence>
<dbReference type="EMBL" id="JAWMAJ010000153">
    <property type="protein sequence ID" value="MDV7221016.1"/>
    <property type="molecule type" value="Genomic_DNA"/>
</dbReference>
<keyword evidence="3" id="KW-1185">Reference proteome</keyword>
<feature type="transmembrane region" description="Helical" evidence="1">
    <location>
        <begin position="6"/>
        <end position="26"/>
    </location>
</feature>
<reference evidence="2 3" key="1">
    <citation type="submission" date="2023-10" db="EMBL/GenBank/DDBJ databases">
        <title>Characterization of rhizosphere-enriched actinobacteria from wheat plants lab-grown on chernevaya soil.</title>
        <authorList>
            <person name="Tikhonova E.N."/>
            <person name="Konopkin A."/>
            <person name="Kravchenko I.K."/>
        </authorList>
    </citation>
    <scope>NUCLEOTIDE SEQUENCE [LARGE SCALE GENOMIC DNA]</scope>
    <source>
        <strain evidence="2 3">RR29</strain>
    </source>
</reference>